<evidence type="ECO:0000313" key="2">
    <source>
        <dbReference type="Proteomes" id="UP000004910"/>
    </source>
</evidence>
<dbReference type="HOGENOM" id="CLU_2583726_0_0_9"/>
<comment type="caution">
    <text evidence="1">The sequence shown here is derived from an EMBL/GenBank/DDBJ whole genome shotgun (WGS) entry which is preliminary data.</text>
</comment>
<gene>
    <name evidence="1" type="ORF">CLOSPI_00254</name>
</gene>
<reference evidence="1" key="1">
    <citation type="submission" date="2008-02" db="EMBL/GenBank/DDBJ databases">
        <authorList>
            <person name="Fulton L."/>
            <person name="Clifton S."/>
            <person name="Fulton B."/>
            <person name="Xu J."/>
            <person name="Minx P."/>
            <person name="Pepin K.H."/>
            <person name="Johnson M."/>
            <person name="Thiruvilangam P."/>
            <person name="Bhonagiri V."/>
            <person name="Nash W.E."/>
            <person name="Mardis E.R."/>
            <person name="Wilson R.K."/>
        </authorList>
    </citation>
    <scope>NUCLEOTIDE SEQUENCE [LARGE SCALE GENOMIC DNA]</scope>
    <source>
        <strain evidence="1">DSM 1552</strain>
    </source>
</reference>
<proteinExistence type="predicted"/>
<protein>
    <submittedName>
        <fullName evidence="1">Uncharacterized protein</fullName>
    </submittedName>
</protein>
<keyword evidence="2" id="KW-1185">Reference proteome</keyword>
<name>B1BZ88_9FIRM</name>
<organism evidence="1 2">
    <name type="scientific">Thomasclavelia spiroformis DSM 1552</name>
    <dbReference type="NCBI Taxonomy" id="428126"/>
    <lineage>
        <taxon>Bacteria</taxon>
        <taxon>Bacillati</taxon>
        <taxon>Bacillota</taxon>
        <taxon>Erysipelotrichia</taxon>
        <taxon>Erysipelotrichales</taxon>
        <taxon>Coprobacillaceae</taxon>
        <taxon>Thomasclavelia</taxon>
    </lineage>
</organism>
<dbReference type="EMBL" id="ABIK02000004">
    <property type="protein sequence ID" value="EDS75735.1"/>
    <property type="molecule type" value="Genomic_DNA"/>
</dbReference>
<dbReference type="AlphaFoldDB" id="B1BZ88"/>
<dbReference type="Proteomes" id="UP000004910">
    <property type="component" value="Unassembled WGS sequence"/>
</dbReference>
<dbReference type="STRING" id="428126.CLOSPI_00254"/>
<dbReference type="eggNOG" id="ENOG503346X">
    <property type="taxonomic scope" value="Bacteria"/>
</dbReference>
<reference evidence="1" key="2">
    <citation type="submission" date="2014-06" db="EMBL/GenBank/DDBJ databases">
        <title>Draft genome sequence of Clostridium spiroforme (DSM 1552).</title>
        <authorList>
            <person name="Sudarsanam P."/>
            <person name="Ley R."/>
            <person name="Guruge J."/>
            <person name="Turnbaugh P.J."/>
            <person name="Mahowald M."/>
            <person name="Liep D."/>
            <person name="Gordon J."/>
        </authorList>
    </citation>
    <scope>NUCLEOTIDE SEQUENCE</scope>
    <source>
        <strain evidence="1">DSM 1552</strain>
    </source>
</reference>
<sequence length="87" mass="10423">MMAVLEIEEATNLAHKMVVYIESEQRDLKVDEDKFDALWQSIYDVCSLVHFGILDEFLSESEYLEGVRWLKKYQHLTKDYKTKEIEF</sequence>
<evidence type="ECO:0000313" key="1">
    <source>
        <dbReference type="EMBL" id="EDS75735.1"/>
    </source>
</evidence>
<accession>B1BZ88</accession>